<organism evidence="1 2">
    <name type="scientific">Streptococcus cristatus</name>
    <dbReference type="NCBI Taxonomy" id="45634"/>
    <lineage>
        <taxon>Bacteria</taxon>
        <taxon>Bacillati</taxon>
        <taxon>Bacillota</taxon>
        <taxon>Bacilli</taxon>
        <taxon>Lactobacillales</taxon>
        <taxon>Streptococcaceae</taxon>
        <taxon>Streptococcus</taxon>
    </lineage>
</organism>
<protein>
    <submittedName>
        <fullName evidence="1">Uncharacterized protein</fullName>
    </submittedName>
</protein>
<sequence>MGETIFLPLANSCSSGKGPEEVFQAYLEYAKSNGNKLLYLHHSEVITKKSLIGHDVSEAVILAKGAKKAFLAKVRDCGQCGDESSKPNWDKEYKKYIPKDFQKTYKQELNDEGHFWFELYDVEELSKYISEGIWYKHDNPEQDIVKSLNSQGIVYGKRYKNM</sequence>
<accession>A0A512ADM6</accession>
<dbReference type="EMBL" id="BJYQ01000101">
    <property type="protein sequence ID" value="GEN97791.1"/>
    <property type="molecule type" value="Genomic_DNA"/>
</dbReference>
<evidence type="ECO:0000313" key="2">
    <source>
        <dbReference type="Proteomes" id="UP000321868"/>
    </source>
</evidence>
<reference evidence="1 2" key="1">
    <citation type="submission" date="2019-07" db="EMBL/GenBank/DDBJ databases">
        <title>Whole genome shotgun sequence of Streptococcus oligofermentans NBRC 106105.</title>
        <authorList>
            <person name="Hosoyama A."/>
            <person name="Uohara A."/>
            <person name="Ohji S."/>
            <person name="Ichikawa N."/>
        </authorList>
    </citation>
    <scope>NUCLEOTIDE SEQUENCE [LARGE SCALE GENOMIC DNA]</scope>
    <source>
        <strain evidence="1 2">NBRC 106105</strain>
    </source>
</reference>
<gene>
    <name evidence="1" type="ORF">SOL01_16650</name>
</gene>
<name>A0A512ADM6_STRCR</name>
<proteinExistence type="predicted"/>
<dbReference type="Proteomes" id="UP000321868">
    <property type="component" value="Unassembled WGS sequence"/>
</dbReference>
<evidence type="ECO:0000313" key="1">
    <source>
        <dbReference type="EMBL" id="GEN97791.1"/>
    </source>
</evidence>
<dbReference type="RefSeq" id="WP_015605724.1">
    <property type="nucleotide sequence ID" value="NZ_BJYQ01000101.1"/>
</dbReference>
<dbReference type="AlphaFoldDB" id="A0A512ADM6"/>
<comment type="caution">
    <text evidence="1">The sequence shown here is derived from an EMBL/GenBank/DDBJ whole genome shotgun (WGS) entry which is preliminary data.</text>
</comment>